<reference evidence="6" key="1">
    <citation type="submission" date="2025-08" db="UniProtKB">
        <authorList>
            <consortium name="RefSeq"/>
        </authorList>
    </citation>
    <scope>IDENTIFICATION</scope>
</reference>
<dbReference type="PROSITE" id="PS00134">
    <property type="entry name" value="TRYPSIN_HIS"/>
    <property type="match status" value="1"/>
</dbReference>
<dbReference type="GeneID" id="106118042"/>
<dbReference type="Pfam" id="PF00089">
    <property type="entry name" value="Trypsin"/>
    <property type="match status" value="1"/>
</dbReference>
<evidence type="ECO:0000256" key="4">
    <source>
        <dbReference type="SAM" id="SignalP"/>
    </source>
</evidence>
<dbReference type="PRINTS" id="PR00722">
    <property type="entry name" value="CHYMOTRYPSIN"/>
</dbReference>
<accession>A0AAJ6Z9U9</accession>
<evidence type="ECO:0000259" key="5">
    <source>
        <dbReference type="PROSITE" id="PS50240"/>
    </source>
</evidence>
<evidence type="ECO:0000256" key="3">
    <source>
        <dbReference type="SAM" id="MobiDB-lite"/>
    </source>
</evidence>
<feature type="region of interest" description="Disordered" evidence="3">
    <location>
        <begin position="289"/>
        <end position="337"/>
    </location>
</feature>
<dbReference type="Gene3D" id="2.40.10.10">
    <property type="entry name" value="Trypsin-like serine proteases"/>
    <property type="match status" value="1"/>
</dbReference>
<protein>
    <submittedName>
        <fullName evidence="6">Collagenase-like</fullName>
    </submittedName>
</protein>
<dbReference type="SUPFAM" id="SSF50494">
    <property type="entry name" value="Trypsin-like serine proteases"/>
    <property type="match status" value="1"/>
</dbReference>
<dbReference type="PANTHER" id="PTHR24250:SF50">
    <property type="entry name" value="PEPTIDASE S1 DOMAIN-CONTAINING PROTEIN"/>
    <property type="match status" value="1"/>
</dbReference>
<feature type="compositionally biased region" description="Acidic residues" evidence="3">
    <location>
        <begin position="291"/>
        <end position="327"/>
    </location>
</feature>
<dbReference type="GO" id="GO:0006508">
    <property type="term" value="P:proteolysis"/>
    <property type="evidence" value="ECO:0007669"/>
    <property type="project" value="UniProtKB-KW"/>
</dbReference>
<feature type="chain" id="PRO_5042475750" evidence="4">
    <location>
        <begin position="19"/>
        <end position="337"/>
    </location>
</feature>
<dbReference type="InterPro" id="IPR043504">
    <property type="entry name" value="Peptidase_S1_PA_chymotrypsin"/>
</dbReference>
<name>A0AAJ6Z9U9_PAPXU</name>
<keyword evidence="2" id="KW-0645">Protease</keyword>
<gene>
    <name evidence="6" type="primary">LOC106118042</name>
</gene>
<dbReference type="InterPro" id="IPR001254">
    <property type="entry name" value="Trypsin_dom"/>
</dbReference>
<organism evidence="6">
    <name type="scientific">Papilio xuthus</name>
    <name type="common">Asian swallowtail butterfly</name>
    <dbReference type="NCBI Taxonomy" id="66420"/>
    <lineage>
        <taxon>Eukaryota</taxon>
        <taxon>Metazoa</taxon>
        <taxon>Ecdysozoa</taxon>
        <taxon>Arthropoda</taxon>
        <taxon>Hexapoda</taxon>
        <taxon>Insecta</taxon>
        <taxon>Pterygota</taxon>
        <taxon>Neoptera</taxon>
        <taxon>Endopterygota</taxon>
        <taxon>Lepidoptera</taxon>
        <taxon>Glossata</taxon>
        <taxon>Ditrysia</taxon>
        <taxon>Papilionoidea</taxon>
        <taxon>Papilionidae</taxon>
        <taxon>Papilioninae</taxon>
        <taxon>Papilio</taxon>
    </lineage>
</organism>
<evidence type="ECO:0000256" key="1">
    <source>
        <dbReference type="ARBA" id="ARBA00023157"/>
    </source>
</evidence>
<dbReference type="PROSITE" id="PS00135">
    <property type="entry name" value="TRYPSIN_SER"/>
    <property type="match status" value="1"/>
</dbReference>
<dbReference type="Proteomes" id="UP000694872">
    <property type="component" value="Unplaced"/>
</dbReference>
<evidence type="ECO:0000313" key="6">
    <source>
        <dbReference type="RefSeq" id="XP_013168054.1"/>
    </source>
</evidence>
<keyword evidence="4" id="KW-0732">Signal</keyword>
<dbReference type="GO" id="GO:0004252">
    <property type="term" value="F:serine-type endopeptidase activity"/>
    <property type="evidence" value="ECO:0007669"/>
    <property type="project" value="InterPro"/>
</dbReference>
<dbReference type="SMART" id="SM00020">
    <property type="entry name" value="Tryp_SPc"/>
    <property type="match status" value="1"/>
</dbReference>
<dbReference type="PROSITE" id="PS50240">
    <property type="entry name" value="TRYPSIN_DOM"/>
    <property type="match status" value="1"/>
</dbReference>
<keyword evidence="1" id="KW-1015">Disulfide bond</keyword>
<dbReference type="PANTHER" id="PTHR24250">
    <property type="entry name" value="CHYMOTRYPSIN-RELATED"/>
    <property type="match status" value="1"/>
</dbReference>
<dbReference type="CDD" id="cd00190">
    <property type="entry name" value="Tryp_SPc"/>
    <property type="match status" value="1"/>
</dbReference>
<dbReference type="RefSeq" id="XP_013168054.1">
    <property type="nucleotide sequence ID" value="XM_013312600.1"/>
</dbReference>
<dbReference type="FunFam" id="2.40.10.10:FF:000004">
    <property type="entry name" value="Tryptase gamma 1"/>
    <property type="match status" value="1"/>
</dbReference>
<keyword evidence="2" id="KW-0378">Hydrolase</keyword>
<sequence>MAGAYFFAFLLILGIAQCEPIGRQDPHAEIEDLRAGQRIVYGWEAAEGQIPHQISLRMIREDGQVSSCGGSLIHHEWVLTAAHCLANRITFVVRLGLTNLTRPEYMVETSRKFIHPQYNEIQAGVQTDDIALLGLESPIPYGPNIQPCRLQNSEMKNFDYSGVRLTVSGYGRTDDLWNGGAASEILLWVYQLGVSNEECLRWYPNSRVIREQTICAAAYNQTGQSSCQGDSGGPLTLEDVDGKPTMVGVVSFGHAVGCNSPHPSGLVRPGHYHDWFQEVTGISFDWKNEDLEAVEPDSSESDSSESSEENGEGDGGEGDGGEGDGGEDESRVNFVDM</sequence>
<dbReference type="AlphaFoldDB" id="A0AAJ6Z9U9"/>
<dbReference type="InterPro" id="IPR009003">
    <property type="entry name" value="Peptidase_S1_PA"/>
</dbReference>
<feature type="domain" description="Peptidase S1" evidence="5">
    <location>
        <begin position="39"/>
        <end position="281"/>
    </location>
</feature>
<proteinExistence type="predicted"/>
<keyword evidence="2" id="KW-0720">Serine protease</keyword>
<evidence type="ECO:0000256" key="2">
    <source>
        <dbReference type="RuleBase" id="RU363034"/>
    </source>
</evidence>
<dbReference type="InterPro" id="IPR033116">
    <property type="entry name" value="TRYPSIN_SER"/>
</dbReference>
<dbReference type="InterPro" id="IPR018114">
    <property type="entry name" value="TRYPSIN_HIS"/>
</dbReference>
<feature type="signal peptide" evidence="4">
    <location>
        <begin position="1"/>
        <end position="18"/>
    </location>
</feature>
<dbReference type="InterPro" id="IPR001314">
    <property type="entry name" value="Peptidase_S1A"/>
</dbReference>
<dbReference type="KEGG" id="pxu:106118042"/>